<feature type="region of interest" description="Disordered" evidence="4">
    <location>
        <begin position="346"/>
        <end position="441"/>
    </location>
</feature>
<feature type="compositionally biased region" description="Basic and acidic residues" evidence="4">
    <location>
        <begin position="878"/>
        <end position="887"/>
    </location>
</feature>
<organism evidence="6 7">
    <name type="scientific">Exophiala mesophila</name>
    <name type="common">Black yeast-like fungus</name>
    <dbReference type="NCBI Taxonomy" id="212818"/>
    <lineage>
        <taxon>Eukaryota</taxon>
        <taxon>Fungi</taxon>
        <taxon>Dikarya</taxon>
        <taxon>Ascomycota</taxon>
        <taxon>Pezizomycotina</taxon>
        <taxon>Eurotiomycetes</taxon>
        <taxon>Chaetothyriomycetidae</taxon>
        <taxon>Chaetothyriales</taxon>
        <taxon>Herpotrichiellaceae</taxon>
        <taxon>Exophiala</taxon>
    </lineage>
</organism>
<dbReference type="EMBL" id="NAJM01000029">
    <property type="protein sequence ID" value="RVX69435.1"/>
    <property type="molecule type" value="Genomic_DNA"/>
</dbReference>
<feature type="region of interest" description="Disordered" evidence="4">
    <location>
        <begin position="943"/>
        <end position="995"/>
    </location>
</feature>
<feature type="compositionally biased region" description="Basic and acidic residues" evidence="4">
    <location>
        <begin position="658"/>
        <end position="669"/>
    </location>
</feature>
<feature type="compositionally biased region" description="Low complexity" evidence="4">
    <location>
        <begin position="953"/>
        <end position="968"/>
    </location>
</feature>
<feature type="region of interest" description="Disordered" evidence="4">
    <location>
        <begin position="824"/>
        <end position="890"/>
    </location>
</feature>
<feature type="compositionally biased region" description="Polar residues" evidence="4">
    <location>
        <begin position="722"/>
        <end position="736"/>
    </location>
</feature>
<comment type="caution">
    <text evidence="6">The sequence shown here is derived from an EMBL/GenBank/DDBJ whole genome shotgun (WGS) entry which is preliminary data.</text>
</comment>
<evidence type="ECO:0000256" key="2">
    <source>
        <dbReference type="ARBA" id="ARBA00022490"/>
    </source>
</evidence>
<evidence type="ECO:0000259" key="5">
    <source>
        <dbReference type="PROSITE" id="PS51460"/>
    </source>
</evidence>
<keyword evidence="2" id="KW-0963">Cytoplasm</keyword>
<evidence type="ECO:0000256" key="1">
    <source>
        <dbReference type="ARBA" id="ARBA00004245"/>
    </source>
</evidence>
<feature type="compositionally biased region" description="Polar residues" evidence="4">
    <location>
        <begin position="401"/>
        <end position="415"/>
    </location>
</feature>
<feature type="region of interest" description="Disordered" evidence="4">
    <location>
        <begin position="1009"/>
        <end position="1104"/>
    </location>
</feature>
<feature type="compositionally biased region" description="Low complexity" evidence="4">
    <location>
        <begin position="1061"/>
        <end position="1072"/>
    </location>
</feature>
<comment type="subcellular location">
    <subcellularLocation>
        <location evidence="1">Cytoplasm</location>
        <location evidence="1">Cytoskeleton</location>
    </subcellularLocation>
</comment>
<sequence>MATLTTPTKPQFPRLDPLLDERSPSKSPRRKAQFAVRELDPLLANLSPHSTLRALQATDTIPGGVATQDALTTSINDATPAEREIGIRAAFAAQKLREWLDEVSKWNWPARRDRAFGLGFLPPPVPITKQPSYIGSLTSEQVTQYEIRFEEIRDDLDSLDIDDIKDHVLAAHVPSKKSDNPLKTSGHKSYGRMRDFTALITATVIQALPDLAKLNILLDQWDVRLRVLRSLPKFRALLDSVQQDIRTSFQEIRSTEQLATITDEFVESKKSVLGEHVSDLGRRADRFLDILEGHEDSLPQVWIDTLENIELDYATWVVEAHRVALRNKLASGNSTTIPEEQIAESHVLAPEDVHPTTEALPPSTKETSDPSKPEDTQPSTSTYPSIDLSSTSSVHMPIEPTANSSIQLNQNTTVSDAPMSRIKPKPSLTIALPEPKGHRRDISKISVAESMLSVTSDISNAEIMDATRTSVMPSPKINMVDNPLKMGNDDLTWFGPKSSTGLEVGQKPPMLQRASTASIEVVPSHHLKRVMLTRSASFDMLAQLPETPSPSTPTKALKQLVGENSPTRKTPFLKTEDLSPIGQPSPAFKDTTPLPSPTPSLLVEPLRVRTKSEDSSIPPVPTLPRRSSKRQPVMSTSSTSPLTPVSSASPMTPVETSDVWKPRLEKLEDPVLEEPASSKIPVELATPKQPVSLDDKIQDLLTSLPTKIRLAKDTDHLPSPPRSNASTRSSTPTPGLTLSAVRSEASSRKSSVGDSEIRLYHLTRAGQPRDTPPVKLFVRTIGDGNRVMVRVGGGWADLGEYLKEYSLHHGSRTKGDGRLEVARFPVTSHRDSVASSGTPNSKTRRKSGSPLIAQNGFESKAPGELVNNKIRRPLTRTRSPDAIDKGQARQSISTMPLVPSIPTTYTTVSPTMATISDSTGAVTTTVIDPDSVVAPSGLLETNGNGGHVLSKRSSTVSNSGVTTTTSTSYTPLGAAGPRSNKRASSALGTFPGTPNDAWVEGLVGKARAVSGGPPSITPTSMATSTSTSTTTTTTTTVGSAPRGRRTSYWGLGSSPASNRTASPQPRASPAPSDRTVSPSTSTGSADVKSRRSSLMSRPKNRMSLGDIGGIKRVFLRKKTGEVH</sequence>
<gene>
    <name evidence="6" type="ORF">B0A52_06498</name>
</gene>
<dbReference type="Pfam" id="PF02187">
    <property type="entry name" value="GAS2"/>
    <property type="match status" value="1"/>
</dbReference>
<protein>
    <recommendedName>
        <fullName evidence="5">GAR domain-containing protein</fullName>
    </recommendedName>
</protein>
<evidence type="ECO:0000256" key="3">
    <source>
        <dbReference type="ARBA" id="ARBA00023212"/>
    </source>
</evidence>
<feature type="compositionally biased region" description="Low complexity" evidence="4">
    <location>
        <begin position="635"/>
        <end position="650"/>
    </location>
</feature>
<dbReference type="InterPro" id="IPR036534">
    <property type="entry name" value="GAR_dom_sf"/>
</dbReference>
<feature type="compositionally biased region" description="Polar residues" evidence="4">
    <location>
        <begin position="1074"/>
        <end position="1084"/>
    </location>
</feature>
<dbReference type="PROSITE" id="PS51460">
    <property type="entry name" value="GAR"/>
    <property type="match status" value="1"/>
</dbReference>
<feature type="region of interest" description="Disordered" evidence="4">
    <location>
        <begin position="1"/>
        <end position="31"/>
    </location>
</feature>
<proteinExistence type="predicted"/>
<feature type="compositionally biased region" description="Low complexity" evidence="4">
    <location>
        <begin position="1013"/>
        <end position="1036"/>
    </location>
</feature>
<dbReference type="Proteomes" id="UP000288859">
    <property type="component" value="Unassembled WGS sequence"/>
</dbReference>
<accession>A0A438N130</accession>
<evidence type="ECO:0000313" key="7">
    <source>
        <dbReference type="Proteomes" id="UP000288859"/>
    </source>
</evidence>
<dbReference type="AlphaFoldDB" id="A0A438N130"/>
<evidence type="ECO:0000313" key="6">
    <source>
        <dbReference type="EMBL" id="RVX69435.1"/>
    </source>
</evidence>
<dbReference type="OrthoDB" id="5409589at2759"/>
<dbReference type="InterPro" id="IPR003108">
    <property type="entry name" value="GAR_dom"/>
</dbReference>
<keyword evidence="3" id="KW-0206">Cytoskeleton</keyword>
<dbReference type="GO" id="GO:0005856">
    <property type="term" value="C:cytoskeleton"/>
    <property type="evidence" value="ECO:0007669"/>
    <property type="project" value="UniProtKB-SubCell"/>
</dbReference>
<dbReference type="Gene3D" id="3.30.920.20">
    <property type="entry name" value="Gas2-like domain"/>
    <property type="match status" value="1"/>
</dbReference>
<feature type="compositionally biased region" description="Basic and acidic residues" evidence="4">
    <location>
        <begin position="366"/>
        <end position="375"/>
    </location>
</feature>
<dbReference type="SUPFAM" id="SSF143575">
    <property type="entry name" value="GAS2 domain-like"/>
    <property type="match status" value="1"/>
</dbReference>
<feature type="domain" description="GAR" evidence="5">
    <location>
        <begin position="731"/>
        <end position="809"/>
    </location>
</feature>
<feature type="region of interest" description="Disordered" evidence="4">
    <location>
        <begin position="711"/>
        <end position="754"/>
    </location>
</feature>
<feature type="region of interest" description="Disordered" evidence="4">
    <location>
        <begin position="561"/>
        <end position="683"/>
    </location>
</feature>
<feature type="compositionally biased region" description="Polar residues" evidence="4">
    <location>
        <begin position="376"/>
        <end position="394"/>
    </location>
</feature>
<dbReference type="VEuPathDB" id="FungiDB:PV10_05602"/>
<name>A0A438N130_EXOME</name>
<reference evidence="6 7" key="1">
    <citation type="submission" date="2017-03" db="EMBL/GenBank/DDBJ databases">
        <title>Genomes of endolithic fungi from Antarctica.</title>
        <authorList>
            <person name="Coleine C."/>
            <person name="Masonjones S."/>
            <person name="Stajich J.E."/>
        </authorList>
    </citation>
    <scope>NUCLEOTIDE SEQUENCE [LARGE SCALE GENOMIC DNA]</scope>
    <source>
        <strain evidence="6 7">CCFEE 6314</strain>
    </source>
</reference>
<dbReference type="GO" id="GO:0008017">
    <property type="term" value="F:microtubule binding"/>
    <property type="evidence" value="ECO:0007669"/>
    <property type="project" value="InterPro"/>
</dbReference>
<evidence type="ECO:0000256" key="4">
    <source>
        <dbReference type="SAM" id="MobiDB-lite"/>
    </source>
</evidence>